<evidence type="ECO:0008006" key="3">
    <source>
        <dbReference type="Google" id="ProtNLM"/>
    </source>
</evidence>
<proteinExistence type="predicted"/>
<protein>
    <recommendedName>
        <fullName evidence="3">Argininosuccinate lyase</fullName>
    </recommendedName>
</protein>
<reference evidence="1" key="1">
    <citation type="submission" date="2021-02" db="EMBL/GenBank/DDBJ databases">
        <title>The CRISPR/cas machinery reduction and long-range gene transfer in the hot spring cyanobacterium Synechococcus.</title>
        <authorList>
            <person name="Dvorak P."/>
            <person name="Jahodarova E."/>
            <person name="Hasler P."/>
            <person name="Poulickova A."/>
        </authorList>
    </citation>
    <scope>NUCLEOTIDE SEQUENCE</scope>
    <source>
        <strain evidence="1">Rupite</strain>
    </source>
</reference>
<comment type="caution">
    <text evidence="1">The sequence shown here is derived from an EMBL/GenBank/DDBJ whole genome shotgun (WGS) entry which is preliminary data.</text>
</comment>
<name>A0ABT0CFA6_THEVL</name>
<gene>
    <name evidence="1" type="ORF">JX360_16315</name>
</gene>
<evidence type="ECO:0000313" key="2">
    <source>
        <dbReference type="Proteomes" id="UP000830835"/>
    </source>
</evidence>
<keyword evidence="2" id="KW-1185">Reference proteome</keyword>
<organism evidence="1 2">
    <name type="scientific">Thermostichus vulcanus str. 'Rupite'</name>
    <dbReference type="NCBI Taxonomy" id="2813851"/>
    <lineage>
        <taxon>Bacteria</taxon>
        <taxon>Bacillati</taxon>
        <taxon>Cyanobacteriota</taxon>
        <taxon>Cyanophyceae</taxon>
        <taxon>Thermostichales</taxon>
        <taxon>Thermostichaceae</taxon>
        <taxon>Thermostichus</taxon>
    </lineage>
</organism>
<sequence>MQGVESLDKLTLPIFIHTQKDSPLMNMVRPVSLLLAPLSALVASAVLAQDLQFTLYNETSSALVEFYISTSESDSWEENLIVTPIEAGSSATVTIADGETVCEYDIFGVFENGAEAEDYELNLCELGSYTYTE</sequence>
<dbReference type="EMBL" id="JAFIRA010000066">
    <property type="protein sequence ID" value="MCJ2544451.1"/>
    <property type="molecule type" value="Genomic_DNA"/>
</dbReference>
<dbReference type="Proteomes" id="UP000830835">
    <property type="component" value="Unassembled WGS sequence"/>
</dbReference>
<accession>A0ABT0CFA6</accession>
<evidence type="ECO:0000313" key="1">
    <source>
        <dbReference type="EMBL" id="MCJ2544451.1"/>
    </source>
</evidence>
<dbReference type="RefSeq" id="WP_244353043.1">
    <property type="nucleotide sequence ID" value="NZ_JAFIRA010000066.1"/>
</dbReference>